<dbReference type="SUPFAM" id="SSF52279">
    <property type="entry name" value="Beta-D-glucan exohydrolase, C-terminal domain"/>
    <property type="match status" value="1"/>
</dbReference>
<evidence type="ECO:0000313" key="9">
    <source>
        <dbReference type="EMBL" id="KAF2282804.1"/>
    </source>
</evidence>
<evidence type="ECO:0000256" key="5">
    <source>
        <dbReference type="ARBA" id="ARBA00023274"/>
    </source>
</evidence>
<evidence type="ECO:0000313" key="10">
    <source>
        <dbReference type="Proteomes" id="UP000467840"/>
    </source>
</evidence>
<dbReference type="GO" id="GO:0046556">
    <property type="term" value="F:alpha-L-arabinofuranosidase activity"/>
    <property type="evidence" value="ECO:0007669"/>
    <property type="project" value="TreeGrafter"/>
</dbReference>
<evidence type="ECO:0000256" key="7">
    <source>
        <dbReference type="SAM" id="SignalP"/>
    </source>
</evidence>
<accession>A0A6A6K2S2</accession>
<dbReference type="EMBL" id="JAAGAX010000049">
    <property type="protein sequence ID" value="KAF2282804.1"/>
    <property type="molecule type" value="Genomic_DNA"/>
</dbReference>
<evidence type="ECO:0000256" key="1">
    <source>
        <dbReference type="ARBA" id="ARBA00008431"/>
    </source>
</evidence>
<dbReference type="GO" id="GO:0005840">
    <property type="term" value="C:ribosome"/>
    <property type="evidence" value="ECO:0007669"/>
    <property type="project" value="UniProtKB-KW"/>
</dbReference>
<dbReference type="InterPro" id="IPR017853">
    <property type="entry name" value="GH"/>
</dbReference>
<dbReference type="Gene3D" id="3.20.20.300">
    <property type="entry name" value="Glycoside hydrolase, family 3, N-terminal domain"/>
    <property type="match status" value="2"/>
</dbReference>
<dbReference type="PANTHER" id="PTHR42721">
    <property type="entry name" value="SUGAR HYDROLASE-RELATED"/>
    <property type="match status" value="1"/>
</dbReference>
<organism evidence="9 10">
    <name type="scientific">Hevea brasiliensis</name>
    <name type="common">Para rubber tree</name>
    <name type="synonym">Siphonia brasiliensis</name>
    <dbReference type="NCBI Taxonomy" id="3981"/>
    <lineage>
        <taxon>Eukaryota</taxon>
        <taxon>Viridiplantae</taxon>
        <taxon>Streptophyta</taxon>
        <taxon>Embryophyta</taxon>
        <taxon>Tracheophyta</taxon>
        <taxon>Spermatophyta</taxon>
        <taxon>Magnoliopsida</taxon>
        <taxon>eudicotyledons</taxon>
        <taxon>Gunneridae</taxon>
        <taxon>Pentapetalae</taxon>
        <taxon>rosids</taxon>
        <taxon>fabids</taxon>
        <taxon>Malpighiales</taxon>
        <taxon>Euphorbiaceae</taxon>
        <taxon>Crotonoideae</taxon>
        <taxon>Micrandreae</taxon>
        <taxon>Hevea</taxon>
    </lineage>
</organism>
<keyword evidence="3" id="KW-0378">Hydrolase</keyword>
<dbReference type="GO" id="GO:0006412">
    <property type="term" value="P:translation"/>
    <property type="evidence" value="ECO:0007669"/>
    <property type="project" value="InterPro"/>
</dbReference>
<proteinExistence type="inferred from homology"/>
<dbReference type="GO" id="GO:0031222">
    <property type="term" value="P:arabinan catabolic process"/>
    <property type="evidence" value="ECO:0007669"/>
    <property type="project" value="TreeGrafter"/>
</dbReference>
<dbReference type="GO" id="GO:0009044">
    <property type="term" value="F:xylan 1,4-beta-xylosidase activity"/>
    <property type="evidence" value="ECO:0007669"/>
    <property type="project" value="InterPro"/>
</dbReference>
<dbReference type="SUPFAM" id="SSF51445">
    <property type="entry name" value="(Trans)glycosidases"/>
    <property type="match status" value="1"/>
</dbReference>
<keyword evidence="5" id="KW-0687">Ribonucleoprotein</keyword>
<keyword evidence="2 7" id="KW-0732">Signal</keyword>
<keyword evidence="6" id="KW-0326">Glycosidase</keyword>
<dbReference type="CDD" id="cd00513">
    <property type="entry name" value="Ribosomal_L32_L32e"/>
    <property type="match status" value="1"/>
</dbReference>
<dbReference type="GO" id="GO:1990904">
    <property type="term" value="C:ribonucleoprotein complex"/>
    <property type="evidence" value="ECO:0007669"/>
    <property type="project" value="UniProtKB-KW"/>
</dbReference>
<comment type="caution">
    <text evidence="9">The sequence shown here is derived from an EMBL/GenBank/DDBJ whole genome shotgun (WGS) entry which is preliminary data.</text>
</comment>
<feature type="signal peptide" evidence="7">
    <location>
        <begin position="1"/>
        <end position="22"/>
    </location>
</feature>
<evidence type="ECO:0000256" key="3">
    <source>
        <dbReference type="ARBA" id="ARBA00022801"/>
    </source>
</evidence>
<dbReference type="Pfam" id="PF00933">
    <property type="entry name" value="Glyco_hydro_3"/>
    <property type="match status" value="1"/>
</dbReference>
<comment type="similarity">
    <text evidence="1">Belongs to the eukaryotic ribosomal protein eL32 family.</text>
</comment>
<dbReference type="InterPro" id="IPR001515">
    <property type="entry name" value="Ribosomal_eL32"/>
</dbReference>
<evidence type="ECO:0000256" key="6">
    <source>
        <dbReference type="ARBA" id="ARBA00023295"/>
    </source>
</evidence>
<name>A0A6A6K2S2_HEVBR</name>
<dbReference type="GO" id="GO:0045493">
    <property type="term" value="P:xylan catabolic process"/>
    <property type="evidence" value="ECO:0007669"/>
    <property type="project" value="InterPro"/>
</dbReference>
<protein>
    <recommendedName>
        <fullName evidence="8">Fibronectin type III-like domain-containing protein</fullName>
    </recommendedName>
</protein>
<evidence type="ECO:0000256" key="4">
    <source>
        <dbReference type="ARBA" id="ARBA00022980"/>
    </source>
</evidence>
<dbReference type="InterPro" id="IPR036962">
    <property type="entry name" value="Glyco_hydro_3_N_sf"/>
</dbReference>
<dbReference type="InterPro" id="IPR036881">
    <property type="entry name" value="Glyco_hydro_3_C_sf"/>
</dbReference>
<dbReference type="Pfam" id="PF01655">
    <property type="entry name" value="Ribosomal_L32e"/>
    <property type="match status" value="1"/>
</dbReference>
<dbReference type="FunFam" id="3.40.50.1700:FF:000001">
    <property type="entry name" value="probable beta-D-xylosidase 2"/>
    <property type="match status" value="1"/>
</dbReference>
<keyword evidence="10" id="KW-1185">Reference proteome</keyword>
<dbReference type="SUPFAM" id="SSF52042">
    <property type="entry name" value="Ribosomal protein L32e"/>
    <property type="match status" value="1"/>
</dbReference>
<gene>
    <name evidence="9" type="ORF">GH714_043095</name>
</gene>
<dbReference type="GO" id="GO:0003735">
    <property type="term" value="F:structural constituent of ribosome"/>
    <property type="evidence" value="ECO:0007669"/>
    <property type="project" value="InterPro"/>
</dbReference>
<dbReference type="AlphaFoldDB" id="A0A6A6K2S2"/>
<dbReference type="InterPro" id="IPR002772">
    <property type="entry name" value="Glyco_hydro_3_C"/>
</dbReference>
<dbReference type="SMART" id="SM01217">
    <property type="entry name" value="Fn3_like"/>
    <property type="match status" value="1"/>
</dbReference>
<dbReference type="Pfam" id="PF14310">
    <property type="entry name" value="Fn3-like"/>
    <property type="match status" value="1"/>
</dbReference>
<dbReference type="InterPro" id="IPR026891">
    <property type="entry name" value="Fn3-like"/>
</dbReference>
<dbReference type="Gene3D" id="3.40.50.1700">
    <property type="entry name" value="Glycoside hydrolase family 3 C-terminal domain"/>
    <property type="match status" value="1"/>
</dbReference>
<evidence type="ECO:0000259" key="8">
    <source>
        <dbReference type="SMART" id="SM01217"/>
    </source>
</evidence>
<dbReference type="InterPro" id="IPR036351">
    <property type="entry name" value="Ribosomal_eL32_sf"/>
</dbReference>
<keyword evidence="4" id="KW-0689">Ribosomal protein</keyword>
<feature type="domain" description="Fibronectin type III-like" evidence="8">
    <location>
        <begin position="661"/>
        <end position="731"/>
    </location>
</feature>
<sequence length="893" mass="98302">MAKTFTWLSLIVSVAFLAICTARRPPLVSDVPVNYTRVCEPSRFAKQGLDIAEFGYCDTSQSFEKRAKDLIDRMTLEEKVLQLGNSAAGASKIGLPPYEWWSEALHGVSNTGPGTNFDVVPGATSFPTVLLTTASFNQSLWKRIGEVVSSEARAMYNLGKSGLTFWSPNINVARDPRWGRILETPGEDPFVVGTYGTIYVTEQDMLETFQPPFEMCVRDGDASSAMCSFNRVNGIPVCADKTLLQDKIRGQWDLHGYIVSDCDSIEVMVHGQKWLGDTQEDAVSQVLKAGLDLDCGDYYPKYLKSALMQGQISEAEIDRSLKYIYVVLMRLGYFDGSPFSSLGKKDICSNENIELAAEAAREGIVLLKNNGTLPLNSSKLKKLAVIGPHANATKAMIGNYAGIPCRYVSPIEGFSAFAEVTYEMGCADVACKNDSLIFPAMEAAREADATILMVGLDLSVEAEGRDRVDLLLPGYQTQLINQVAKASKGPVILVIMAAGCVDISFAKNNELIQAILWAGYPGQEGGRAIADIVFGKHNPGGRLPLTWYKAEYVDAVPMTSMSLRPVDEFGYPGRTYKFFNGSTVYPFGYGLSYTNFSYKITPSKTTLKIKLNKYQHCNNLNYTNYDDKPYCPAVLVEDLSCEHEFGLEATVENAGKMDGSEVVMVYSKPPTGITGTHAKQVIGFERVFVPAGGKKNVKFTFNACKSLAIVDGRGNKVLPSGLHTIKASQLVGSTLLVAEEDRPELEGEFYTRDLVGLRETGDCVGTALNVFDSGASDLLQVMLYPSVDMLEGAERPKGIDSRVRRKFKGYNLMPNIGYGSDKKTHLYLPNGFKKFVVHNVKEFELLMMHNRTYCAEIAHDVSTRKNKEIVGRAAQLDVVFTNKLARLRSQEDE</sequence>
<dbReference type="Pfam" id="PF01915">
    <property type="entry name" value="Glyco_hydro_3_C"/>
    <property type="match status" value="1"/>
</dbReference>
<dbReference type="InterPro" id="IPR044993">
    <property type="entry name" value="BXL"/>
</dbReference>
<evidence type="ECO:0000256" key="2">
    <source>
        <dbReference type="ARBA" id="ARBA00022729"/>
    </source>
</evidence>
<dbReference type="PANTHER" id="PTHR42721:SF11">
    <property type="entry name" value="BETA-D-XYLOSIDASE 5-RELATED"/>
    <property type="match status" value="1"/>
</dbReference>
<dbReference type="InterPro" id="IPR001764">
    <property type="entry name" value="Glyco_hydro_3_N"/>
</dbReference>
<dbReference type="SMART" id="SM01393">
    <property type="entry name" value="Ribosomal_L32e"/>
    <property type="match status" value="1"/>
</dbReference>
<reference evidence="9 10" key="1">
    <citation type="journal article" date="2020" name="Mol. Plant">
        <title>The Chromosome-Based Rubber Tree Genome Provides New Insights into Spurge Genome Evolution and Rubber Biosynthesis.</title>
        <authorList>
            <person name="Liu J."/>
            <person name="Shi C."/>
            <person name="Shi C.C."/>
            <person name="Li W."/>
            <person name="Zhang Q.J."/>
            <person name="Zhang Y."/>
            <person name="Li K."/>
            <person name="Lu H.F."/>
            <person name="Shi C."/>
            <person name="Zhu S.T."/>
            <person name="Xiao Z.Y."/>
            <person name="Nan H."/>
            <person name="Yue Y."/>
            <person name="Zhu X.G."/>
            <person name="Wu Y."/>
            <person name="Hong X.N."/>
            <person name="Fan G.Y."/>
            <person name="Tong Y."/>
            <person name="Zhang D."/>
            <person name="Mao C.L."/>
            <person name="Liu Y.L."/>
            <person name="Hao S.J."/>
            <person name="Liu W.Q."/>
            <person name="Lv M.Q."/>
            <person name="Zhang H.B."/>
            <person name="Liu Y."/>
            <person name="Hu-Tang G.R."/>
            <person name="Wang J.P."/>
            <person name="Wang J.H."/>
            <person name="Sun Y.H."/>
            <person name="Ni S.B."/>
            <person name="Chen W.B."/>
            <person name="Zhang X.C."/>
            <person name="Jiao Y.N."/>
            <person name="Eichler E.E."/>
            <person name="Li G.H."/>
            <person name="Liu X."/>
            <person name="Gao L.Z."/>
        </authorList>
    </citation>
    <scope>NUCLEOTIDE SEQUENCE [LARGE SCALE GENOMIC DNA]</scope>
    <source>
        <strain evidence="10">cv. GT1</strain>
        <tissue evidence="9">Leaf</tissue>
    </source>
</reference>
<dbReference type="Gene3D" id="2.60.40.10">
    <property type="entry name" value="Immunoglobulins"/>
    <property type="match status" value="1"/>
</dbReference>
<dbReference type="Proteomes" id="UP000467840">
    <property type="component" value="Unassembled WGS sequence"/>
</dbReference>
<feature type="chain" id="PRO_5025539463" description="Fibronectin type III-like domain-containing protein" evidence="7">
    <location>
        <begin position="23"/>
        <end position="893"/>
    </location>
</feature>
<dbReference type="InterPro" id="IPR013783">
    <property type="entry name" value="Ig-like_fold"/>
</dbReference>